<sequence length="214" mass="25376">MTKNKSKEKHLYYLSELKDYKVAGGYPDIRGWEVRDADKRVIGKVDNLLINRNLDRVVYLDIDVDQTIIDARHDPYGTPADPEIKEFVNEEGQNHLIIPVGLVELMEDEKFVFTTRINHQTFAETKRIEKGAHLNRDYEKAVLSSYNRDKEPLEDSHVKHRKEEEYADNSIANRWDEEHVVEDENYDREISKRKPDDLFYDREEFDGVNYRKNS</sequence>
<feature type="domain" description="PRC-barrel" evidence="1">
    <location>
        <begin position="26"/>
        <end position="66"/>
    </location>
</feature>
<dbReference type="AlphaFoldDB" id="A0A1I4YP48"/>
<organism evidence="2 3">
    <name type="scientific">Salegentibacter flavus</name>
    <dbReference type="NCBI Taxonomy" id="287099"/>
    <lineage>
        <taxon>Bacteria</taxon>
        <taxon>Pseudomonadati</taxon>
        <taxon>Bacteroidota</taxon>
        <taxon>Flavobacteriia</taxon>
        <taxon>Flavobacteriales</taxon>
        <taxon>Flavobacteriaceae</taxon>
        <taxon>Salegentibacter</taxon>
    </lineage>
</organism>
<evidence type="ECO:0000313" key="3">
    <source>
        <dbReference type="Proteomes" id="UP000199153"/>
    </source>
</evidence>
<evidence type="ECO:0000259" key="1">
    <source>
        <dbReference type="Pfam" id="PF05239"/>
    </source>
</evidence>
<name>A0A1I4YP48_9FLAO</name>
<dbReference type="EMBL" id="FOVL01000003">
    <property type="protein sequence ID" value="SFN39380.1"/>
    <property type="molecule type" value="Genomic_DNA"/>
</dbReference>
<keyword evidence="3" id="KW-1185">Reference proteome</keyword>
<evidence type="ECO:0000313" key="2">
    <source>
        <dbReference type="EMBL" id="SFN39380.1"/>
    </source>
</evidence>
<dbReference type="InterPro" id="IPR011033">
    <property type="entry name" value="PRC_barrel-like_sf"/>
</dbReference>
<dbReference type="Pfam" id="PF05239">
    <property type="entry name" value="PRC"/>
    <property type="match status" value="1"/>
</dbReference>
<dbReference type="Proteomes" id="UP000199153">
    <property type="component" value="Unassembled WGS sequence"/>
</dbReference>
<gene>
    <name evidence="2" type="ORF">SAMN05660413_00866</name>
</gene>
<dbReference type="STRING" id="287099.SAMN05660413_00866"/>
<reference evidence="2 3" key="1">
    <citation type="submission" date="2016-10" db="EMBL/GenBank/DDBJ databases">
        <authorList>
            <person name="de Groot N.N."/>
        </authorList>
    </citation>
    <scope>NUCLEOTIDE SEQUENCE [LARGE SCALE GENOMIC DNA]</scope>
    <source>
        <strain evidence="2 3">DSM 17794</strain>
    </source>
</reference>
<dbReference type="RefSeq" id="WP_139220592.1">
    <property type="nucleotide sequence ID" value="NZ_FOVL01000003.1"/>
</dbReference>
<protein>
    <submittedName>
        <fullName evidence="2">PRC-barrel domain-containing protein</fullName>
    </submittedName>
</protein>
<dbReference type="Gene3D" id="3.90.50.10">
    <property type="entry name" value="Photosynthetic Reaction Center, subunit H, domain 2"/>
    <property type="match status" value="1"/>
</dbReference>
<dbReference type="OrthoDB" id="1422173at2"/>
<dbReference type="InterPro" id="IPR027275">
    <property type="entry name" value="PRC-brl_dom"/>
</dbReference>
<dbReference type="InterPro" id="IPR014747">
    <property type="entry name" value="Bac_photo_RC_H_C"/>
</dbReference>
<dbReference type="GO" id="GO:0030077">
    <property type="term" value="C:plasma membrane light-harvesting complex"/>
    <property type="evidence" value="ECO:0007669"/>
    <property type="project" value="InterPro"/>
</dbReference>
<accession>A0A1I4YP48</accession>
<proteinExistence type="predicted"/>
<dbReference type="SUPFAM" id="SSF50346">
    <property type="entry name" value="PRC-barrel domain"/>
    <property type="match status" value="1"/>
</dbReference>
<dbReference type="GO" id="GO:0019684">
    <property type="term" value="P:photosynthesis, light reaction"/>
    <property type="evidence" value="ECO:0007669"/>
    <property type="project" value="InterPro"/>
</dbReference>